<feature type="region of interest" description="Disordered" evidence="1">
    <location>
        <begin position="1"/>
        <end position="31"/>
    </location>
</feature>
<sequence length="141" mass="15316">MLTDSPPQPHLPYTEQERGTEEGQDAAADGWPEHRVWRGGFFRRAQLLPLTFLHSNPAAAVPSLCARKITPPRGSGVLPKEERKDLRCSASCDMPQQRLGDGSLSLTETTGGFSVEARSRGNPLCNDPDGYLSTPCNVGVK</sequence>
<dbReference type="Proteomes" id="UP000646548">
    <property type="component" value="Unassembled WGS sequence"/>
</dbReference>
<dbReference type="AlphaFoldDB" id="A0A834KZ89"/>
<gene>
    <name evidence="2" type="ORF">FQA47_020356</name>
</gene>
<comment type="caution">
    <text evidence="2">The sequence shown here is derived from an EMBL/GenBank/DDBJ whole genome shotgun (WGS) entry which is preliminary data.</text>
</comment>
<dbReference type="EMBL" id="WKFB01000095">
    <property type="protein sequence ID" value="KAF6736151.1"/>
    <property type="molecule type" value="Genomic_DNA"/>
</dbReference>
<accession>A0A834KZ89</accession>
<feature type="compositionally biased region" description="Pro residues" evidence="1">
    <location>
        <begin position="1"/>
        <end position="10"/>
    </location>
</feature>
<name>A0A834KZ89_ORYME</name>
<proteinExistence type="predicted"/>
<protein>
    <submittedName>
        <fullName evidence="2">Uncharacterized protein</fullName>
    </submittedName>
</protein>
<organism evidence="2 3">
    <name type="scientific">Oryzias melastigma</name>
    <name type="common">Marine medaka</name>
    <dbReference type="NCBI Taxonomy" id="30732"/>
    <lineage>
        <taxon>Eukaryota</taxon>
        <taxon>Metazoa</taxon>
        <taxon>Chordata</taxon>
        <taxon>Craniata</taxon>
        <taxon>Vertebrata</taxon>
        <taxon>Euteleostomi</taxon>
        <taxon>Actinopterygii</taxon>
        <taxon>Neopterygii</taxon>
        <taxon>Teleostei</taxon>
        <taxon>Neoteleostei</taxon>
        <taxon>Acanthomorphata</taxon>
        <taxon>Ovalentaria</taxon>
        <taxon>Atherinomorphae</taxon>
        <taxon>Beloniformes</taxon>
        <taxon>Adrianichthyidae</taxon>
        <taxon>Oryziinae</taxon>
        <taxon>Oryzias</taxon>
    </lineage>
</organism>
<reference evidence="2" key="1">
    <citation type="journal article" name="BMC Genomics">
        <title>Long-read sequencing and de novo genome assembly of marine medaka (Oryzias melastigma).</title>
        <authorList>
            <person name="Liang P."/>
            <person name="Saqib H.S.A."/>
            <person name="Ni X."/>
            <person name="Shen Y."/>
        </authorList>
    </citation>
    <scope>NUCLEOTIDE SEQUENCE</scope>
    <source>
        <strain evidence="2">Bigg-433</strain>
    </source>
</reference>
<evidence type="ECO:0000256" key="1">
    <source>
        <dbReference type="SAM" id="MobiDB-lite"/>
    </source>
</evidence>
<evidence type="ECO:0000313" key="2">
    <source>
        <dbReference type="EMBL" id="KAF6736151.1"/>
    </source>
</evidence>
<evidence type="ECO:0000313" key="3">
    <source>
        <dbReference type="Proteomes" id="UP000646548"/>
    </source>
</evidence>